<dbReference type="EMBL" id="JAGPYM010000026">
    <property type="protein sequence ID" value="KAH6880448.1"/>
    <property type="molecule type" value="Genomic_DNA"/>
</dbReference>
<evidence type="ECO:0000313" key="5">
    <source>
        <dbReference type="EMBL" id="KAH6880448.1"/>
    </source>
</evidence>
<dbReference type="InterPro" id="IPR017853">
    <property type="entry name" value="GH"/>
</dbReference>
<keyword evidence="6" id="KW-1185">Reference proteome</keyword>
<feature type="region of interest" description="Disordered" evidence="3">
    <location>
        <begin position="33"/>
        <end position="58"/>
    </location>
</feature>
<gene>
    <name evidence="5" type="ORF">B0T10DRAFT_519409</name>
</gene>
<evidence type="ECO:0000256" key="1">
    <source>
        <dbReference type="ARBA" id="ARBA00008682"/>
    </source>
</evidence>
<dbReference type="PROSITE" id="PS51910">
    <property type="entry name" value="GH18_2"/>
    <property type="match status" value="1"/>
</dbReference>
<evidence type="ECO:0000256" key="3">
    <source>
        <dbReference type="SAM" id="MobiDB-lite"/>
    </source>
</evidence>
<dbReference type="SUPFAM" id="SSF51445">
    <property type="entry name" value="(Trans)glycosidases"/>
    <property type="match status" value="1"/>
</dbReference>
<dbReference type="InterPro" id="IPR011583">
    <property type="entry name" value="Chitinase_II/V-like_cat"/>
</dbReference>
<evidence type="ECO:0000313" key="6">
    <source>
        <dbReference type="Proteomes" id="UP000777438"/>
    </source>
</evidence>
<dbReference type="SMART" id="SM00636">
    <property type="entry name" value="Glyco_18"/>
    <property type="match status" value="1"/>
</dbReference>
<dbReference type="Proteomes" id="UP000777438">
    <property type="component" value="Unassembled WGS sequence"/>
</dbReference>
<dbReference type="Gene3D" id="3.10.50.10">
    <property type="match status" value="1"/>
</dbReference>
<protein>
    <recommendedName>
        <fullName evidence="2">chitinase</fullName>
        <ecNumber evidence="2">3.2.1.14</ecNumber>
    </recommendedName>
</protein>
<dbReference type="Gene3D" id="3.20.20.80">
    <property type="entry name" value="Glycosidases"/>
    <property type="match status" value="1"/>
</dbReference>
<comment type="caution">
    <text evidence="5">The sequence shown here is derived from an EMBL/GenBank/DDBJ whole genome shotgun (WGS) entry which is preliminary data.</text>
</comment>
<dbReference type="InterPro" id="IPR029070">
    <property type="entry name" value="Chitinase_insertion_sf"/>
</dbReference>
<comment type="similarity">
    <text evidence="1">Belongs to the glycosyl hydrolase 18 family. Chitinase class V subfamily.</text>
</comment>
<feature type="domain" description="GH18" evidence="4">
    <location>
        <begin position="64"/>
        <end position="419"/>
    </location>
</feature>
<dbReference type="CDD" id="cd00598">
    <property type="entry name" value="GH18_chitinase-like"/>
    <property type="match status" value="1"/>
</dbReference>
<dbReference type="GO" id="GO:0008061">
    <property type="term" value="F:chitin binding"/>
    <property type="evidence" value="ECO:0007669"/>
    <property type="project" value="InterPro"/>
</dbReference>
<dbReference type="GO" id="GO:0008843">
    <property type="term" value="F:endochitinase activity"/>
    <property type="evidence" value="ECO:0007669"/>
    <property type="project" value="UniProtKB-EC"/>
</dbReference>
<sequence length="941" mass="105909">MRAPDHDPSCVMVSSKKLLTCLVTALASHVLGDSRRSPQNDGLAGEPGHGSVSADNSNNAPVQKRIVANWNAWQLPHRTHWTRTMLNNAPVHMLTHLNVAFAYTTSDFWIRNMEGMEPEVFEQIRNAKERNPSLKAIIELSGWEFGYPYSWRSVFSRLVSSQENRTTFIRNLLAFLLEFGYDGVNWELPTSKDRGASDQDGENYATLLSELRAAIAAQGLDHVVVFTAPVSRWYLEHFDLKAVESSVDYINLMAYDLWEAKVTDFPVEEHWEYFPSNLTEIDIALGLIWRVGAKPSSIILGLAPEGRACYVRSTVCSRTACPFQWVAPGRRCKDMPEIKTYREINDPNYTPTGKEDGLKYLMHKTTNWRNFENVITFKTGIHYANKIGLSGLSISGDDIDELNQDLEITKAVTGDLFSLAHLEHLFVDNGRMARSKRDPVKFGGMAGFEHADPFQRWHAHLQVSGDSYTVASLWHEKRRHHDRPEPFVFLDCPLGILEQPLHMVQVARIACFHQQLYWCARNIFERGVEGTLIEMPDNCAPHRFVRAVSLRVSQDQSIPAHLAHRTVTTQVLDFSFDFNYDLIRTDTNNTEIQLDFINSTAASSVSAEKLNHAGRWLAPFVKSISLFEDPTRLALNQDDASTIRADLTTTLLDEQRKCKEDGVEEDWFIKAYIVGSATVDFSYGVSMNASLDGNVFDIGAARGWLNVDGDIDQAFTIGGLTYYDISRAKLGNPAWIKNNPVSLPAHTMKVGDSHGWLSFEPYYQVSHSVATLQGIDNEDYSQSWAFIHGIMSANVTSHLGDVNAAFPLAEQRESSDSSHKVFLNPKRNFLYGSDEDGSKFALGTRIEFGLKLTLFIHHPRYTFTMALPDMSVVYDTVAEFGSWSGDVSQVKLSCSKYDIRTEVSQQVDYVDNVGWPNGGKAQLEYDQQTPAGSCFPNRRSG</sequence>
<dbReference type="AlphaFoldDB" id="A0A9P9AL43"/>
<name>A0A9P9AL43_9HYPO</name>
<dbReference type="EC" id="3.2.1.14" evidence="2"/>
<organism evidence="5 6">
    <name type="scientific">Thelonectria olida</name>
    <dbReference type="NCBI Taxonomy" id="1576542"/>
    <lineage>
        <taxon>Eukaryota</taxon>
        <taxon>Fungi</taxon>
        <taxon>Dikarya</taxon>
        <taxon>Ascomycota</taxon>
        <taxon>Pezizomycotina</taxon>
        <taxon>Sordariomycetes</taxon>
        <taxon>Hypocreomycetidae</taxon>
        <taxon>Hypocreales</taxon>
        <taxon>Nectriaceae</taxon>
        <taxon>Thelonectria</taxon>
    </lineage>
</organism>
<dbReference type="InterPro" id="IPR001223">
    <property type="entry name" value="Glyco_hydro18_cat"/>
</dbReference>
<proteinExistence type="inferred from homology"/>
<dbReference type="OrthoDB" id="73875at2759"/>
<evidence type="ECO:0000256" key="2">
    <source>
        <dbReference type="ARBA" id="ARBA00012729"/>
    </source>
</evidence>
<accession>A0A9P9AL43</accession>
<reference evidence="5 6" key="1">
    <citation type="journal article" date="2021" name="Nat. Commun.">
        <title>Genetic determinants of endophytism in the Arabidopsis root mycobiome.</title>
        <authorList>
            <person name="Mesny F."/>
            <person name="Miyauchi S."/>
            <person name="Thiergart T."/>
            <person name="Pickel B."/>
            <person name="Atanasova L."/>
            <person name="Karlsson M."/>
            <person name="Huettel B."/>
            <person name="Barry K.W."/>
            <person name="Haridas S."/>
            <person name="Chen C."/>
            <person name="Bauer D."/>
            <person name="Andreopoulos W."/>
            <person name="Pangilinan J."/>
            <person name="LaButti K."/>
            <person name="Riley R."/>
            <person name="Lipzen A."/>
            <person name="Clum A."/>
            <person name="Drula E."/>
            <person name="Henrissat B."/>
            <person name="Kohler A."/>
            <person name="Grigoriev I.V."/>
            <person name="Martin F.M."/>
            <person name="Hacquard S."/>
        </authorList>
    </citation>
    <scope>NUCLEOTIDE SEQUENCE [LARGE SCALE GENOMIC DNA]</scope>
    <source>
        <strain evidence="5 6">MPI-CAGE-CH-0241</strain>
    </source>
</reference>
<dbReference type="InterPro" id="IPR050314">
    <property type="entry name" value="Glycosyl_Hydrlase_18"/>
</dbReference>
<dbReference type="PANTHER" id="PTHR11177:SF397">
    <property type="entry name" value="CHITINASE"/>
    <property type="match status" value="1"/>
</dbReference>
<dbReference type="Pfam" id="PF00704">
    <property type="entry name" value="Glyco_hydro_18"/>
    <property type="match status" value="1"/>
</dbReference>
<dbReference type="PANTHER" id="PTHR11177">
    <property type="entry name" value="CHITINASE"/>
    <property type="match status" value="1"/>
</dbReference>
<dbReference type="GO" id="GO:0005975">
    <property type="term" value="P:carbohydrate metabolic process"/>
    <property type="evidence" value="ECO:0007669"/>
    <property type="project" value="InterPro"/>
</dbReference>
<evidence type="ECO:0000259" key="4">
    <source>
        <dbReference type="PROSITE" id="PS51910"/>
    </source>
</evidence>